<reference evidence="2" key="1">
    <citation type="submission" date="2019-01" db="EMBL/GenBank/DDBJ databases">
        <title>Genomic signatures and co-occurrence patterns of the ultra-small Saccharimodia (Patescibacteria phylum) suggest a symbiotic lifestyle.</title>
        <authorList>
            <person name="Lemos L."/>
            <person name="Medeiros J."/>
            <person name="Andreote F."/>
            <person name="Fernandes G."/>
            <person name="Varani A."/>
            <person name="Oliveira G."/>
            <person name="Pylro V."/>
        </authorList>
    </citation>
    <scope>NUCLEOTIDE SEQUENCE [LARGE SCALE GENOMIC DNA]</scope>
    <source>
        <strain evidence="2">AMD01</strain>
    </source>
</reference>
<gene>
    <name evidence="2" type="ORF">EOT04_00055</name>
</gene>
<evidence type="ECO:0000313" key="3">
    <source>
        <dbReference type="Proteomes" id="UP000289269"/>
    </source>
</evidence>
<proteinExistence type="predicted"/>
<name>A0A4Q0AK21_9BACT</name>
<dbReference type="AlphaFoldDB" id="A0A4Q0AK21"/>
<evidence type="ECO:0000313" key="2">
    <source>
        <dbReference type="EMBL" id="RWZ82017.1"/>
    </source>
</evidence>
<sequence>MANAQAATVEKPPVYLPPDRSEIIRVALVGAVTGAATGLLAWLIGRYFIEPVFCRTADSAGICSASGNISFYVATVTVAILAVVALARFAIYRPLVVAAAATASLWGINNYLGRLSWLEYGLWLTLLFGVGYLLFYWLMRLRSLGWSLAVALLAVALVRWLILL</sequence>
<keyword evidence="1" id="KW-1133">Transmembrane helix</keyword>
<evidence type="ECO:0000256" key="1">
    <source>
        <dbReference type="SAM" id="Phobius"/>
    </source>
</evidence>
<dbReference type="EMBL" id="SCKW01000001">
    <property type="protein sequence ID" value="RWZ82017.1"/>
    <property type="molecule type" value="Genomic_DNA"/>
</dbReference>
<keyword evidence="3" id="KW-1185">Reference proteome</keyword>
<dbReference type="Proteomes" id="UP000289269">
    <property type="component" value="Unassembled WGS sequence"/>
</dbReference>
<feature type="transmembrane region" description="Helical" evidence="1">
    <location>
        <begin position="144"/>
        <end position="162"/>
    </location>
</feature>
<keyword evidence="1" id="KW-0812">Transmembrane</keyword>
<accession>A0A4Q0AK21</accession>
<protein>
    <submittedName>
        <fullName evidence="2">Uncharacterized protein</fullName>
    </submittedName>
</protein>
<feature type="transmembrane region" description="Helical" evidence="1">
    <location>
        <begin position="69"/>
        <end position="89"/>
    </location>
</feature>
<feature type="transmembrane region" description="Helical" evidence="1">
    <location>
        <begin position="23"/>
        <end position="49"/>
    </location>
</feature>
<feature type="transmembrane region" description="Helical" evidence="1">
    <location>
        <begin position="95"/>
        <end position="113"/>
    </location>
</feature>
<feature type="transmembrane region" description="Helical" evidence="1">
    <location>
        <begin position="120"/>
        <end position="138"/>
    </location>
</feature>
<keyword evidence="1" id="KW-0472">Membrane</keyword>
<comment type="caution">
    <text evidence="2">The sequence shown here is derived from an EMBL/GenBank/DDBJ whole genome shotgun (WGS) entry which is preliminary data.</text>
</comment>
<organism evidence="2 3">
    <name type="scientific">Candidatus Chaera renei</name>
    <dbReference type="NCBI Taxonomy" id="2506947"/>
    <lineage>
        <taxon>Bacteria</taxon>
        <taxon>Candidatus Saccharimonadota</taxon>
        <taxon>Candidatus Saccharimonadia</taxon>
        <taxon>Candidatus Saccharimonadales</taxon>
        <taxon>Candidatus Saccharimonadaceae</taxon>
        <taxon>Candidatus Chaera</taxon>
    </lineage>
</organism>